<reference evidence="2" key="1">
    <citation type="journal article" date="2022" name="Int. J. Mol. Sci.">
        <title>Draft Genome of Tanacetum Coccineum: Genomic Comparison of Closely Related Tanacetum-Family Plants.</title>
        <authorList>
            <person name="Yamashiro T."/>
            <person name="Shiraishi A."/>
            <person name="Nakayama K."/>
            <person name="Satake H."/>
        </authorList>
    </citation>
    <scope>NUCLEOTIDE SEQUENCE</scope>
</reference>
<feature type="compositionally biased region" description="Basic residues" evidence="1">
    <location>
        <begin position="22"/>
        <end position="31"/>
    </location>
</feature>
<comment type="caution">
    <text evidence="2">The sequence shown here is derived from an EMBL/GenBank/DDBJ whole genome shotgun (WGS) entry which is preliminary data.</text>
</comment>
<dbReference type="EMBL" id="BQNB010013965">
    <property type="protein sequence ID" value="GJT22397.1"/>
    <property type="molecule type" value="Genomic_DNA"/>
</dbReference>
<gene>
    <name evidence="2" type="ORF">Tco_0892334</name>
</gene>
<keyword evidence="3" id="KW-1185">Reference proteome</keyword>
<sequence>MRTRSSSNLVGNSSSNPTTSNPKRRNRRRSNQRVEPFEESPIVTMADQRTMAELLRAPTEGYAEAIVVPPILAQHFELKHSLIKYADSTYSSDLERKTIPHDPHRWGQAVVGFEKEPPRSYFTWEDLVIQIH</sequence>
<evidence type="ECO:0000256" key="1">
    <source>
        <dbReference type="SAM" id="MobiDB-lite"/>
    </source>
</evidence>
<organism evidence="2 3">
    <name type="scientific">Tanacetum coccineum</name>
    <dbReference type="NCBI Taxonomy" id="301880"/>
    <lineage>
        <taxon>Eukaryota</taxon>
        <taxon>Viridiplantae</taxon>
        <taxon>Streptophyta</taxon>
        <taxon>Embryophyta</taxon>
        <taxon>Tracheophyta</taxon>
        <taxon>Spermatophyta</taxon>
        <taxon>Magnoliopsida</taxon>
        <taxon>eudicotyledons</taxon>
        <taxon>Gunneridae</taxon>
        <taxon>Pentapetalae</taxon>
        <taxon>asterids</taxon>
        <taxon>campanulids</taxon>
        <taxon>Asterales</taxon>
        <taxon>Asteraceae</taxon>
        <taxon>Asteroideae</taxon>
        <taxon>Anthemideae</taxon>
        <taxon>Anthemidinae</taxon>
        <taxon>Tanacetum</taxon>
    </lineage>
</organism>
<dbReference type="Proteomes" id="UP001151760">
    <property type="component" value="Unassembled WGS sequence"/>
</dbReference>
<accession>A0ABQ5C8E6</accession>
<proteinExistence type="predicted"/>
<evidence type="ECO:0000313" key="2">
    <source>
        <dbReference type="EMBL" id="GJT22397.1"/>
    </source>
</evidence>
<reference evidence="2" key="2">
    <citation type="submission" date="2022-01" db="EMBL/GenBank/DDBJ databases">
        <authorList>
            <person name="Yamashiro T."/>
            <person name="Shiraishi A."/>
            <person name="Satake H."/>
            <person name="Nakayama K."/>
        </authorList>
    </citation>
    <scope>NUCLEOTIDE SEQUENCE</scope>
</reference>
<name>A0ABQ5C8E6_9ASTR</name>
<evidence type="ECO:0000313" key="3">
    <source>
        <dbReference type="Proteomes" id="UP001151760"/>
    </source>
</evidence>
<feature type="region of interest" description="Disordered" evidence="1">
    <location>
        <begin position="1"/>
        <end position="40"/>
    </location>
</feature>
<protein>
    <recommendedName>
        <fullName evidence="4">Reverse transcriptase domain-containing protein</fullName>
    </recommendedName>
</protein>
<feature type="compositionally biased region" description="Low complexity" evidence="1">
    <location>
        <begin position="1"/>
        <end position="21"/>
    </location>
</feature>
<evidence type="ECO:0008006" key="4">
    <source>
        <dbReference type="Google" id="ProtNLM"/>
    </source>
</evidence>